<proteinExistence type="predicted"/>
<feature type="signal peptide" evidence="1">
    <location>
        <begin position="1"/>
        <end position="25"/>
    </location>
</feature>
<dbReference type="AlphaFoldDB" id="A0A210QEJ8"/>
<comment type="caution">
    <text evidence="2">The sequence shown here is derived from an EMBL/GenBank/DDBJ whole genome shotgun (WGS) entry which is preliminary data.</text>
</comment>
<feature type="chain" id="PRO_5012532732" evidence="1">
    <location>
        <begin position="26"/>
        <end position="626"/>
    </location>
</feature>
<evidence type="ECO:0000313" key="3">
    <source>
        <dbReference type="Proteomes" id="UP000242188"/>
    </source>
</evidence>
<gene>
    <name evidence="2" type="ORF">KP79_PYT07147</name>
</gene>
<keyword evidence="1" id="KW-0732">Signal</keyword>
<reference evidence="2 3" key="1">
    <citation type="journal article" date="2017" name="Nat. Ecol. Evol.">
        <title>Scallop genome provides insights into evolution of bilaterian karyotype and development.</title>
        <authorList>
            <person name="Wang S."/>
            <person name="Zhang J."/>
            <person name="Jiao W."/>
            <person name="Li J."/>
            <person name="Xun X."/>
            <person name="Sun Y."/>
            <person name="Guo X."/>
            <person name="Huan P."/>
            <person name="Dong B."/>
            <person name="Zhang L."/>
            <person name="Hu X."/>
            <person name="Sun X."/>
            <person name="Wang J."/>
            <person name="Zhao C."/>
            <person name="Wang Y."/>
            <person name="Wang D."/>
            <person name="Huang X."/>
            <person name="Wang R."/>
            <person name="Lv J."/>
            <person name="Li Y."/>
            <person name="Zhang Z."/>
            <person name="Liu B."/>
            <person name="Lu W."/>
            <person name="Hui Y."/>
            <person name="Liang J."/>
            <person name="Zhou Z."/>
            <person name="Hou R."/>
            <person name="Li X."/>
            <person name="Liu Y."/>
            <person name="Li H."/>
            <person name="Ning X."/>
            <person name="Lin Y."/>
            <person name="Zhao L."/>
            <person name="Xing Q."/>
            <person name="Dou J."/>
            <person name="Li Y."/>
            <person name="Mao J."/>
            <person name="Guo H."/>
            <person name="Dou H."/>
            <person name="Li T."/>
            <person name="Mu C."/>
            <person name="Jiang W."/>
            <person name="Fu Q."/>
            <person name="Fu X."/>
            <person name="Miao Y."/>
            <person name="Liu J."/>
            <person name="Yu Q."/>
            <person name="Li R."/>
            <person name="Liao H."/>
            <person name="Li X."/>
            <person name="Kong Y."/>
            <person name="Jiang Z."/>
            <person name="Chourrout D."/>
            <person name="Li R."/>
            <person name="Bao Z."/>
        </authorList>
    </citation>
    <scope>NUCLEOTIDE SEQUENCE [LARGE SCALE GENOMIC DNA]</scope>
    <source>
        <strain evidence="2 3">PY_sf001</strain>
    </source>
</reference>
<accession>A0A210QEJ8</accession>
<keyword evidence="3" id="KW-1185">Reference proteome</keyword>
<evidence type="ECO:0000313" key="2">
    <source>
        <dbReference type="EMBL" id="OWF47139.1"/>
    </source>
</evidence>
<protein>
    <submittedName>
        <fullName evidence="2">Uncharacterized protein</fullName>
    </submittedName>
</protein>
<name>A0A210QEJ8_MIZYE</name>
<sequence length="626" mass="71549">MTSQSSAFAMHGFLFPLFIIPVVWAKIVKLEVEDFKLKKFEPWIYRDDVMMRSRASHQFSVHLFQNDVVIGEFCLPGYRKVEIVNMMYSNDGPTDLIDIHINRKHIGTVQAKMLIGGKSDWNDFRSSWNIGKPMILPPGRHTVTLNVSTSDRWGTELDVILFNVEDGDLTEKAFRCALFCFEDINYSDVGGRRDDVPSAKFVQYSTSATCGEDDNVKVAIYHDTARKFVITASGPKYRSFGNYRKPTYEGCKITNPIWKFNNVSVEPSRTPVESARALIRFAGKNDNTEIIVTFAAIERLKTRDFRNLNVGSTLYVKLRKISSVVQVFVAYIGQKRTWTELSWQSFDPEILSRNWSIPDWSWSEQTGNLVKLTFVRTLTEASLPIVIEEIGLEERKLNNSKRVIFDNEEFIVEGIDLDFWWQRDKNMTVSVLQNGNSYFDIDCVRINYRQQWEADLHSRIFEICQDGLVKLAPPAPHGLDWIPFGSSVVLGAADPRFPRPYTDIISIGIDTRTVSLSVLYRDNSSLTLSLQPSYLETRLFVQDVFVSMDKQAKLPLITFLSMWVADGNADVDHITVNGDSPRHIIRKWGALYGVSATFFRQCISSHNTQSPDIRIDILGENEDAKL</sequence>
<dbReference type="Proteomes" id="UP000242188">
    <property type="component" value="Unassembled WGS sequence"/>
</dbReference>
<dbReference type="EMBL" id="NEDP02004030">
    <property type="protein sequence ID" value="OWF47139.1"/>
    <property type="molecule type" value="Genomic_DNA"/>
</dbReference>
<dbReference type="OrthoDB" id="6080033at2759"/>
<evidence type="ECO:0000256" key="1">
    <source>
        <dbReference type="SAM" id="SignalP"/>
    </source>
</evidence>
<organism evidence="2 3">
    <name type="scientific">Mizuhopecten yessoensis</name>
    <name type="common">Japanese scallop</name>
    <name type="synonym">Patinopecten yessoensis</name>
    <dbReference type="NCBI Taxonomy" id="6573"/>
    <lineage>
        <taxon>Eukaryota</taxon>
        <taxon>Metazoa</taxon>
        <taxon>Spiralia</taxon>
        <taxon>Lophotrochozoa</taxon>
        <taxon>Mollusca</taxon>
        <taxon>Bivalvia</taxon>
        <taxon>Autobranchia</taxon>
        <taxon>Pteriomorphia</taxon>
        <taxon>Pectinida</taxon>
        <taxon>Pectinoidea</taxon>
        <taxon>Pectinidae</taxon>
        <taxon>Mizuhopecten</taxon>
    </lineage>
</organism>